<dbReference type="RefSeq" id="WP_116172654.1">
    <property type="nucleotide sequence ID" value="NZ_CP144375.1"/>
</dbReference>
<dbReference type="Pfam" id="PF20511">
    <property type="entry name" value="PMI_typeI_cat"/>
    <property type="match status" value="1"/>
</dbReference>
<feature type="binding site" evidence="8">
    <location>
        <position position="135"/>
    </location>
    <ligand>
        <name>Zn(2+)</name>
        <dbReference type="ChEBI" id="CHEBI:29105"/>
    </ligand>
</feature>
<evidence type="ECO:0000256" key="3">
    <source>
        <dbReference type="ARBA" id="ARBA00011956"/>
    </source>
</evidence>
<evidence type="ECO:0000313" key="11">
    <source>
        <dbReference type="Proteomes" id="UP000256269"/>
    </source>
</evidence>
<keyword evidence="4 8" id="KW-0479">Metal-binding</keyword>
<dbReference type="PRINTS" id="PR00714">
    <property type="entry name" value="MAN6PISMRASE"/>
</dbReference>
<feature type="binding site" evidence="8">
    <location>
        <position position="98"/>
    </location>
    <ligand>
        <name>Zn(2+)</name>
        <dbReference type="ChEBI" id="CHEBI:29105"/>
    </ligand>
</feature>
<feature type="active site" evidence="7">
    <location>
        <position position="283"/>
    </location>
</feature>
<dbReference type="GO" id="GO:0009298">
    <property type="term" value="P:GDP-mannose biosynthetic process"/>
    <property type="evidence" value="ECO:0007669"/>
    <property type="project" value="InterPro"/>
</dbReference>
<dbReference type="EC" id="5.3.1.8" evidence="3"/>
<dbReference type="InterPro" id="IPR046457">
    <property type="entry name" value="PMI_typeI_cat"/>
</dbReference>
<sequence length="410" mass="43990">MELLHNAVRPYAWGSRTAIAELLGKPVPAPHPEAELWMGAHPGGPSRLVDADGDERSLLDVLAADPDGQLGPALAERWGGRLPFLLKVLAADEPLSLQAHPSAAQAAEGFAREEAAGIPRDAKNRNYPDPTAKPELICALTEFHALAGFADPERTVRLLRGLDTPGLDHYTELLAGQPDADGLRALFTTWITLPQQALQQLLPQLLDSCVRQVKEHGEFDLECRTVLELGEAYPGDAGVLAAVLLNRIVLQPGEAIYLPAGNPHAYLRGTGIEILANSDNVLRCGLTPKHVDVPELLRVLDFSYGRMPVQTGDEVAPHDFVYRTPAAEFELSRLEWSSDATPVRIDHPGPQVLICIDGAVTLRRDDGVELPLGRGESAWLAAADPAVDVVPTSLPASVFRATAGVGSSTN</sequence>
<keyword evidence="11" id="KW-1185">Reference proteome</keyword>
<dbReference type="InterPro" id="IPR001250">
    <property type="entry name" value="Man6P_Isoase-1"/>
</dbReference>
<reference evidence="10 11" key="1">
    <citation type="submission" date="2018-08" db="EMBL/GenBank/DDBJ databases">
        <title>Genomic Encyclopedia of Archaeal and Bacterial Type Strains, Phase II (KMG-II): from individual species to whole genera.</title>
        <authorList>
            <person name="Goeker M."/>
        </authorList>
    </citation>
    <scope>NUCLEOTIDE SEQUENCE [LARGE SCALE GENOMIC DNA]</scope>
    <source>
        <strain evidence="10 11">DSM 45791</strain>
    </source>
</reference>
<comment type="cofactor">
    <cofactor evidence="8">
        <name>Zn(2+)</name>
        <dbReference type="ChEBI" id="CHEBI:29105"/>
    </cofactor>
    <text evidence="8">Binds 1 zinc ion per subunit.</text>
</comment>
<evidence type="ECO:0000256" key="1">
    <source>
        <dbReference type="ARBA" id="ARBA00000757"/>
    </source>
</evidence>
<name>A0A3E0IB36_9PSEU</name>
<feature type="binding site" evidence="8">
    <location>
        <position position="264"/>
    </location>
    <ligand>
        <name>Zn(2+)</name>
        <dbReference type="ChEBI" id="CHEBI:29105"/>
    </ligand>
</feature>
<comment type="catalytic activity">
    <reaction evidence="1">
        <text>D-mannose 6-phosphate = D-fructose 6-phosphate</text>
        <dbReference type="Rhea" id="RHEA:12356"/>
        <dbReference type="ChEBI" id="CHEBI:58735"/>
        <dbReference type="ChEBI" id="CHEBI:61527"/>
        <dbReference type="EC" id="5.3.1.8"/>
    </reaction>
</comment>
<evidence type="ECO:0000256" key="6">
    <source>
        <dbReference type="ARBA" id="ARBA00023235"/>
    </source>
</evidence>
<dbReference type="InterPro" id="IPR016305">
    <property type="entry name" value="Mannose-6-P_Isomerase"/>
</dbReference>
<dbReference type="OrthoDB" id="9792649at2"/>
<evidence type="ECO:0000256" key="5">
    <source>
        <dbReference type="ARBA" id="ARBA00022833"/>
    </source>
</evidence>
<feature type="domain" description="Phosphomannose isomerase type I catalytic" evidence="9">
    <location>
        <begin position="4"/>
        <end position="149"/>
    </location>
</feature>
<gene>
    <name evidence="10" type="ORF">BCF44_101837</name>
</gene>
<evidence type="ECO:0000256" key="4">
    <source>
        <dbReference type="ARBA" id="ARBA00022723"/>
    </source>
</evidence>
<dbReference type="SUPFAM" id="SSF51182">
    <property type="entry name" value="RmlC-like cupins"/>
    <property type="match status" value="1"/>
</dbReference>
<dbReference type="InterPro" id="IPR011051">
    <property type="entry name" value="RmlC_Cupin_sf"/>
</dbReference>
<feature type="binding site" evidence="8">
    <location>
        <position position="100"/>
    </location>
    <ligand>
        <name>Zn(2+)</name>
        <dbReference type="ChEBI" id="CHEBI:29105"/>
    </ligand>
</feature>
<protein>
    <recommendedName>
        <fullName evidence="3">mannose-6-phosphate isomerase</fullName>
        <ecNumber evidence="3">5.3.1.8</ecNumber>
    </recommendedName>
</protein>
<keyword evidence="5 8" id="KW-0862">Zinc</keyword>
<evidence type="ECO:0000313" key="10">
    <source>
        <dbReference type="EMBL" id="REH55811.1"/>
    </source>
</evidence>
<dbReference type="GO" id="GO:0008270">
    <property type="term" value="F:zinc ion binding"/>
    <property type="evidence" value="ECO:0007669"/>
    <property type="project" value="InterPro"/>
</dbReference>
<keyword evidence="6 10" id="KW-0413">Isomerase</keyword>
<comment type="similarity">
    <text evidence="2">Belongs to the mannose-6-phosphate isomerase type 1 family.</text>
</comment>
<proteinExistence type="inferred from homology"/>
<dbReference type="AlphaFoldDB" id="A0A3E0IB36"/>
<dbReference type="GO" id="GO:0005975">
    <property type="term" value="P:carbohydrate metabolic process"/>
    <property type="evidence" value="ECO:0007669"/>
    <property type="project" value="InterPro"/>
</dbReference>
<dbReference type="InterPro" id="IPR014710">
    <property type="entry name" value="RmlC-like_jellyroll"/>
</dbReference>
<organism evidence="10 11">
    <name type="scientific">Kutzneria buriramensis</name>
    <dbReference type="NCBI Taxonomy" id="1045776"/>
    <lineage>
        <taxon>Bacteria</taxon>
        <taxon>Bacillati</taxon>
        <taxon>Actinomycetota</taxon>
        <taxon>Actinomycetes</taxon>
        <taxon>Pseudonocardiales</taxon>
        <taxon>Pseudonocardiaceae</taxon>
        <taxon>Kutzneria</taxon>
    </lineage>
</organism>
<evidence type="ECO:0000256" key="2">
    <source>
        <dbReference type="ARBA" id="ARBA00010772"/>
    </source>
</evidence>
<evidence type="ECO:0000256" key="7">
    <source>
        <dbReference type="PIRSR" id="PIRSR001480-1"/>
    </source>
</evidence>
<comment type="caution">
    <text evidence="10">The sequence shown here is derived from an EMBL/GenBank/DDBJ whole genome shotgun (WGS) entry which is preliminary data.</text>
</comment>
<dbReference type="PANTHER" id="PTHR10309">
    <property type="entry name" value="MANNOSE-6-PHOSPHATE ISOMERASE"/>
    <property type="match status" value="1"/>
</dbReference>
<dbReference type="Gene3D" id="1.10.441.10">
    <property type="entry name" value="Phosphomannose Isomerase, domain 2"/>
    <property type="match status" value="1"/>
</dbReference>
<dbReference type="PANTHER" id="PTHR10309:SF0">
    <property type="entry name" value="MANNOSE-6-PHOSPHATE ISOMERASE"/>
    <property type="match status" value="1"/>
</dbReference>
<dbReference type="Proteomes" id="UP000256269">
    <property type="component" value="Unassembled WGS sequence"/>
</dbReference>
<evidence type="ECO:0000256" key="8">
    <source>
        <dbReference type="PIRSR" id="PIRSR001480-2"/>
    </source>
</evidence>
<evidence type="ECO:0000259" key="9">
    <source>
        <dbReference type="Pfam" id="PF20511"/>
    </source>
</evidence>
<dbReference type="NCBIfam" id="TIGR00218">
    <property type="entry name" value="manA"/>
    <property type="match status" value="1"/>
</dbReference>
<dbReference type="Gene3D" id="2.60.120.10">
    <property type="entry name" value="Jelly Rolls"/>
    <property type="match status" value="2"/>
</dbReference>
<dbReference type="EMBL" id="QUNO01000001">
    <property type="protein sequence ID" value="REH55811.1"/>
    <property type="molecule type" value="Genomic_DNA"/>
</dbReference>
<dbReference type="GO" id="GO:0004476">
    <property type="term" value="F:mannose-6-phosphate isomerase activity"/>
    <property type="evidence" value="ECO:0007669"/>
    <property type="project" value="UniProtKB-EC"/>
</dbReference>
<dbReference type="PIRSF" id="PIRSF001480">
    <property type="entry name" value="Mannose-6-phosphate_isomerase"/>
    <property type="match status" value="1"/>
</dbReference>
<dbReference type="CDD" id="cd07011">
    <property type="entry name" value="cupin_PMI_type_I_N"/>
    <property type="match status" value="1"/>
</dbReference>
<accession>A0A3E0IB36</accession>
<dbReference type="GO" id="GO:0005829">
    <property type="term" value="C:cytosol"/>
    <property type="evidence" value="ECO:0007669"/>
    <property type="project" value="TreeGrafter"/>
</dbReference>